<dbReference type="EMBL" id="FNDD01000009">
    <property type="protein sequence ID" value="SDH13379.1"/>
    <property type="molecule type" value="Genomic_DNA"/>
</dbReference>
<keyword evidence="4" id="KW-1005">Bacterial flagellum biogenesis</keyword>
<dbReference type="Gene3D" id="1.20.120.340">
    <property type="entry name" value="Flagellar protein FliS"/>
    <property type="match status" value="1"/>
</dbReference>
<dbReference type="GO" id="GO:0005829">
    <property type="term" value="C:cytosol"/>
    <property type="evidence" value="ECO:0007669"/>
    <property type="project" value="UniProtKB-SubCell"/>
</dbReference>
<dbReference type="CDD" id="cd16098">
    <property type="entry name" value="FliS"/>
    <property type="match status" value="1"/>
</dbReference>
<dbReference type="OrthoDB" id="9792010at2"/>
<dbReference type="PANTHER" id="PTHR34773:SF1">
    <property type="entry name" value="FLAGELLAR SECRETION CHAPERONE FLIS"/>
    <property type="match status" value="1"/>
</dbReference>
<dbReference type="Proteomes" id="UP000198854">
    <property type="component" value="Unassembled WGS sequence"/>
</dbReference>
<keyword evidence="7" id="KW-1185">Reference proteome</keyword>
<keyword evidence="5" id="KW-0143">Chaperone</keyword>
<dbReference type="AlphaFoldDB" id="A0A1G7ZXE9"/>
<name>A0A1G7ZXE9_9VIBR</name>
<evidence type="ECO:0000256" key="3">
    <source>
        <dbReference type="ARBA" id="ARBA00022490"/>
    </source>
</evidence>
<dbReference type="PANTHER" id="PTHR34773">
    <property type="entry name" value="FLAGELLAR SECRETION CHAPERONE FLIS"/>
    <property type="match status" value="1"/>
</dbReference>
<dbReference type="InterPro" id="IPR003713">
    <property type="entry name" value="FliS"/>
</dbReference>
<dbReference type="RefSeq" id="WP_093272575.1">
    <property type="nucleotide sequence ID" value="NZ_FNDD01000009.1"/>
</dbReference>
<protein>
    <submittedName>
        <fullName evidence="6">Flagellar protein FliS</fullName>
    </submittedName>
</protein>
<comment type="similarity">
    <text evidence="2">Belongs to the FliS family.</text>
</comment>
<evidence type="ECO:0000313" key="6">
    <source>
        <dbReference type="EMBL" id="SDH13379.1"/>
    </source>
</evidence>
<reference evidence="6 7" key="1">
    <citation type="submission" date="2016-10" db="EMBL/GenBank/DDBJ databases">
        <authorList>
            <person name="de Groot N.N."/>
        </authorList>
    </citation>
    <scope>NUCLEOTIDE SEQUENCE [LARGE SCALE GENOMIC DNA]</scope>
    <source>
        <strain evidence="6 7">CGMCC 1.10228</strain>
    </source>
</reference>
<comment type="subcellular location">
    <subcellularLocation>
        <location evidence="1">Cytoplasm</location>
        <location evidence="1">Cytosol</location>
    </subcellularLocation>
</comment>
<evidence type="ECO:0000256" key="4">
    <source>
        <dbReference type="ARBA" id="ARBA00022795"/>
    </source>
</evidence>
<dbReference type="Pfam" id="PF02561">
    <property type="entry name" value="FliS"/>
    <property type="match status" value="1"/>
</dbReference>
<evidence type="ECO:0000256" key="1">
    <source>
        <dbReference type="ARBA" id="ARBA00004514"/>
    </source>
</evidence>
<evidence type="ECO:0000256" key="2">
    <source>
        <dbReference type="ARBA" id="ARBA00008787"/>
    </source>
</evidence>
<accession>A0A1G7ZXE9</accession>
<evidence type="ECO:0000313" key="7">
    <source>
        <dbReference type="Proteomes" id="UP000198854"/>
    </source>
</evidence>
<proteinExistence type="inferred from homology"/>
<sequence length="129" mass="14475">MLLGNQQQSAYANVQVQANASVSNSFELICMLHQRLDQELDTMIFAIEEKQFEKKSNAAQKIIDILTALDASLDLDNSNELIDNIHNLYEHSIAVVFQASKDLDASVLVELKQPLTDLREGWEGAMQLI</sequence>
<gene>
    <name evidence="6" type="ORF">SAMN04488136_10918</name>
</gene>
<keyword evidence="3" id="KW-0963">Cytoplasm</keyword>
<organism evidence="6 7">
    <name type="scientific">Vibrio xiamenensis</name>
    <dbReference type="NCBI Taxonomy" id="861298"/>
    <lineage>
        <taxon>Bacteria</taxon>
        <taxon>Pseudomonadati</taxon>
        <taxon>Pseudomonadota</taxon>
        <taxon>Gammaproteobacteria</taxon>
        <taxon>Vibrionales</taxon>
        <taxon>Vibrionaceae</taxon>
        <taxon>Vibrio</taxon>
    </lineage>
</organism>
<dbReference type="GO" id="GO:0071973">
    <property type="term" value="P:bacterial-type flagellum-dependent cell motility"/>
    <property type="evidence" value="ECO:0007669"/>
    <property type="project" value="TreeGrafter"/>
</dbReference>
<dbReference type="GO" id="GO:0044780">
    <property type="term" value="P:bacterial-type flagellum assembly"/>
    <property type="evidence" value="ECO:0007669"/>
    <property type="project" value="InterPro"/>
</dbReference>
<dbReference type="InterPro" id="IPR036584">
    <property type="entry name" value="FliS_sf"/>
</dbReference>
<dbReference type="SUPFAM" id="SSF101116">
    <property type="entry name" value="Flagellar export chaperone FliS"/>
    <property type="match status" value="1"/>
</dbReference>
<evidence type="ECO:0000256" key="5">
    <source>
        <dbReference type="ARBA" id="ARBA00023186"/>
    </source>
</evidence>
<dbReference type="NCBIfam" id="TIGR00208">
    <property type="entry name" value="fliS"/>
    <property type="match status" value="1"/>
</dbReference>
<dbReference type="STRING" id="861298.SAMN04488136_10918"/>
<keyword evidence="6" id="KW-0966">Cell projection</keyword>
<keyword evidence="6" id="KW-0969">Cilium</keyword>
<keyword evidence="6" id="KW-0282">Flagellum</keyword>